<dbReference type="NCBIfam" id="TIGR00177">
    <property type="entry name" value="molyb_syn"/>
    <property type="match status" value="1"/>
</dbReference>
<dbReference type="AlphaFoldDB" id="A0ABD4TEC6"/>
<organism evidence="5 6">
    <name type="scientific">Methanoculleus oceani</name>
    <dbReference type="NCBI Taxonomy" id="2184756"/>
    <lineage>
        <taxon>Archaea</taxon>
        <taxon>Methanobacteriati</taxon>
        <taxon>Methanobacteriota</taxon>
        <taxon>Stenosarchaea group</taxon>
        <taxon>Methanomicrobia</taxon>
        <taxon>Methanomicrobiales</taxon>
        <taxon>Methanomicrobiaceae</taxon>
        <taxon>Methanoculleus</taxon>
    </lineage>
</organism>
<dbReference type="GO" id="GO:0006777">
    <property type="term" value="P:Mo-molybdopterin cofactor biosynthetic process"/>
    <property type="evidence" value="ECO:0007669"/>
    <property type="project" value="UniProtKB-KW"/>
</dbReference>
<proteinExistence type="predicted"/>
<accession>A0ABD4TEC6</accession>
<evidence type="ECO:0000259" key="4">
    <source>
        <dbReference type="SMART" id="SM00852"/>
    </source>
</evidence>
<evidence type="ECO:0000313" key="5">
    <source>
        <dbReference type="EMBL" id="MCM2465359.1"/>
    </source>
</evidence>
<keyword evidence="2" id="KW-0501">Molybdenum cofactor biosynthesis</keyword>
<dbReference type="InterPro" id="IPR005110">
    <property type="entry name" value="MoeA_linker/N"/>
</dbReference>
<dbReference type="InterPro" id="IPR008284">
    <property type="entry name" value="MoCF_biosynth_CS"/>
</dbReference>
<dbReference type="Gene3D" id="2.170.190.11">
    <property type="entry name" value="Molybdopterin biosynthesis moea protein, domain 3"/>
    <property type="match status" value="1"/>
</dbReference>
<dbReference type="InterPro" id="IPR036425">
    <property type="entry name" value="MoaB/Mog-like_dom_sf"/>
</dbReference>
<dbReference type="SMART" id="SM00852">
    <property type="entry name" value="MoCF_biosynth"/>
    <property type="match status" value="1"/>
</dbReference>
<dbReference type="Gene3D" id="3.90.105.10">
    <property type="entry name" value="Molybdopterin biosynthesis moea protein, domain 2"/>
    <property type="match status" value="1"/>
</dbReference>
<dbReference type="SUPFAM" id="SSF63882">
    <property type="entry name" value="MoeA N-terminal region -like"/>
    <property type="match status" value="1"/>
</dbReference>
<feature type="region of interest" description="Disordered" evidence="3">
    <location>
        <begin position="391"/>
        <end position="421"/>
    </location>
</feature>
<dbReference type="RefSeq" id="WP_250986594.1">
    <property type="nucleotide sequence ID" value="NZ_QFDM01000001.1"/>
</dbReference>
<dbReference type="PROSITE" id="PS01079">
    <property type="entry name" value="MOCF_BIOSYNTHESIS_2"/>
    <property type="match status" value="1"/>
</dbReference>
<evidence type="ECO:0000256" key="3">
    <source>
        <dbReference type="SAM" id="MobiDB-lite"/>
    </source>
</evidence>
<dbReference type="InterPro" id="IPR038987">
    <property type="entry name" value="MoeA-like"/>
</dbReference>
<keyword evidence="6" id="KW-1185">Reference proteome</keyword>
<comment type="pathway">
    <text evidence="1">Cofactor biosynthesis; molybdopterin biosynthesis.</text>
</comment>
<evidence type="ECO:0000313" key="6">
    <source>
        <dbReference type="Proteomes" id="UP001523230"/>
    </source>
</evidence>
<name>A0ABD4TEC6_9EURY</name>
<dbReference type="PANTHER" id="PTHR10192:SF16">
    <property type="entry name" value="MOLYBDOPTERIN MOLYBDENUMTRANSFERASE"/>
    <property type="match status" value="1"/>
</dbReference>
<dbReference type="SUPFAM" id="SSF53218">
    <property type="entry name" value="Molybdenum cofactor biosynthesis proteins"/>
    <property type="match status" value="1"/>
</dbReference>
<sequence length="421" mass="43883">MMRRCLATKPLAEVLDLMRSTFPRPDRTIRVPVAGAAGQVTVRPVYSPLTVPATDIAARDGFAVVSSETIGASAGTRVHLSNSHRVNTGNTIPPGYDAVVMIEDVAGEEGDWTTGKAVLHGEHIHPAGTEIRQGDPILPAGHRIRPCDIGALLSYGIVAVDVRSVKVGLIPTGSELVPAGERPGPGQVIESNTAVAAALLGEAGALSTRYGIVRDDPRNLRQAIRKGIRENDLLLVSAGSSAGTRDFTAGVVGDLGEVLVHGIAMKPGKPAIIGRIDGKPVIGLPGHPIAALTVVRELALPLLAAWGFYPRPAERLPARLAGTVVADPGYDEFVLLTVSRIADRYVATPLPRGAGTQMTMVHANAYLHVPAGTGSICEGTEVEILLTGPRAPILTSPESRGPAPESPVRGDGTPLPVKNDS</sequence>
<feature type="domain" description="MoaB/Mog" evidence="4">
    <location>
        <begin position="168"/>
        <end position="305"/>
    </location>
</feature>
<dbReference type="SUPFAM" id="SSF63867">
    <property type="entry name" value="MoeA C-terminal domain-like"/>
    <property type="match status" value="1"/>
</dbReference>
<dbReference type="InterPro" id="IPR036688">
    <property type="entry name" value="MoeA_C_domain_IV_sf"/>
</dbReference>
<dbReference type="Pfam" id="PF03454">
    <property type="entry name" value="MoeA_C"/>
    <property type="match status" value="1"/>
</dbReference>
<dbReference type="Pfam" id="PF03453">
    <property type="entry name" value="MoeA_N"/>
    <property type="match status" value="1"/>
</dbReference>
<dbReference type="InterPro" id="IPR036135">
    <property type="entry name" value="MoeA_linker/N_sf"/>
</dbReference>
<comment type="caution">
    <text evidence="5">The sequence shown here is derived from an EMBL/GenBank/DDBJ whole genome shotgun (WGS) entry which is preliminary data.</text>
</comment>
<dbReference type="EMBL" id="QFDM01000001">
    <property type="protein sequence ID" value="MCM2465359.1"/>
    <property type="molecule type" value="Genomic_DNA"/>
</dbReference>
<dbReference type="CDD" id="cd00887">
    <property type="entry name" value="MoeA"/>
    <property type="match status" value="1"/>
</dbReference>
<dbReference type="InterPro" id="IPR005111">
    <property type="entry name" value="MoeA_C_domain_IV"/>
</dbReference>
<dbReference type="InterPro" id="IPR001453">
    <property type="entry name" value="MoaB/Mog_dom"/>
</dbReference>
<protein>
    <submittedName>
        <fullName evidence="5">Molybdopterin molybdenumtransferase MoeA</fullName>
    </submittedName>
</protein>
<evidence type="ECO:0000256" key="1">
    <source>
        <dbReference type="ARBA" id="ARBA00005046"/>
    </source>
</evidence>
<gene>
    <name evidence="5" type="ORF">DIC75_03340</name>
</gene>
<dbReference type="PANTHER" id="PTHR10192">
    <property type="entry name" value="MOLYBDOPTERIN BIOSYNTHESIS PROTEIN"/>
    <property type="match status" value="1"/>
</dbReference>
<dbReference type="Proteomes" id="UP001523230">
    <property type="component" value="Unassembled WGS sequence"/>
</dbReference>
<dbReference type="Gene3D" id="2.40.340.10">
    <property type="entry name" value="MoeA, C-terminal, domain IV"/>
    <property type="match status" value="1"/>
</dbReference>
<dbReference type="Pfam" id="PF00994">
    <property type="entry name" value="MoCF_biosynth"/>
    <property type="match status" value="1"/>
</dbReference>
<dbReference type="Gene3D" id="3.40.980.10">
    <property type="entry name" value="MoaB/Mog-like domain"/>
    <property type="match status" value="1"/>
</dbReference>
<evidence type="ECO:0000256" key="2">
    <source>
        <dbReference type="ARBA" id="ARBA00023150"/>
    </source>
</evidence>
<reference evidence="5 6" key="1">
    <citation type="submission" date="2018-05" db="EMBL/GenBank/DDBJ databases">
        <title>Isolation and characterization of genus Methanoculleus species and their viruses from deep sea marine sediment offshore southwestern Taiwan.</title>
        <authorList>
            <person name="Wei W.-H."/>
            <person name="Chen W.-C."/>
            <person name="Lai M.-C."/>
            <person name="Chen S.-C."/>
        </authorList>
    </citation>
    <scope>NUCLEOTIDE SEQUENCE [LARGE SCALE GENOMIC DNA]</scope>
    <source>
        <strain evidence="5 6">CWC-02</strain>
    </source>
</reference>